<evidence type="ECO:0008006" key="3">
    <source>
        <dbReference type="Google" id="ProtNLM"/>
    </source>
</evidence>
<dbReference type="Gene3D" id="3.80.10.10">
    <property type="entry name" value="Ribonuclease Inhibitor"/>
    <property type="match status" value="1"/>
</dbReference>
<proteinExistence type="predicted"/>
<evidence type="ECO:0000313" key="2">
    <source>
        <dbReference type="Proteomes" id="UP000027265"/>
    </source>
</evidence>
<dbReference type="STRING" id="933084.A0A067P6V3"/>
<dbReference type="Proteomes" id="UP000027265">
    <property type="component" value="Unassembled WGS sequence"/>
</dbReference>
<protein>
    <recommendedName>
        <fullName evidence="3">F-box domain-containing protein</fullName>
    </recommendedName>
</protein>
<gene>
    <name evidence="1" type="ORF">JAAARDRAFT_211652</name>
</gene>
<dbReference type="HOGENOM" id="CLU_021164_3_1_1"/>
<evidence type="ECO:0000313" key="1">
    <source>
        <dbReference type="EMBL" id="KDQ50479.1"/>
    </source>
</evidence>
<dbReference type="InParanoid" id="A0A067P6V3"/>
<sequence length="576" mass="64751">MYSTPRHQLHCPRYTTSRLPVVGFCPQIMISVAPSRLSLAALPYEIRLEVFRNLPGDIYQQRPILANIASTCRALSDPALDLLWHTMIDIEHLLILIPRVQIDRRSYGPYTTYHINGPIQPSAWRRFDSYAKRIRVLEYARPSYVLFILFADLGQYRPGPLLPNLRQLSWDDVTQSRHQITELGHILLSFPTHSLREVTVAATYVEQDDTAHRGLLKMADLAQRDFLPRLASNAPMVRCLTLSGYMPNLLLETLPEFSSLTDLTMSDLDGVLIDGKTFRALSCLAALSTLSVDLRGVAAEALLGWTGFPSLQSFTLDGTSVDIAAAVISTISSTLFNNVCIKGSPRATVEESRHLFTRLRNFKHTLATVSLTFDELTSPSNRRYPLTDIIESLLDLHRMLHLQIISHQPNAVLVTDDCMDKMAVAWPGIKTLDLLFGYSQPGITVRGLTAFAQKCPSLCDLCLDAIDFLHRVDLGTVPLSKSCLRSISFRRWLDEAHIDENENVLESFKIAQAIDRLYPDLSMSYFSGPAMIENFIRGLQAARCDERRRLRADTVESDEMAEVAARVTSIRVVFGD</sequence>
<accession>A0A067P6V3</accession>
<name>A0A067P6V3_9AGAM</name>
<organism evidence="1 2">
    <name type="scientific">Jaapia argillacea MUCL 33604</name>
    <dbReference type="NCBI Taxonomy" id="933084"/>
    <lineage>
        <taxon>Eukaryota</taxon>
        <taxon>Fungi</taxon>
        <taxon>Dikarya</taxon>
        <taxon>Basidiomycota</taxon>
        <taxon>Agaricomycotina</taxon>
        <taxon>Agaricomycetes</taxon>
        <taxon>Agaricomycetidae</taxon>
        <taxon>Jaapiales</taxon>
        <taxon>Jaapiaceae</taxon>
        <taxon>Jaapia</taxon>
    </lineage>
</organism>
<dbReference type="EMBL" id="KL197759">
    <property type="protein sequence ID" value="KDQ50479.1"/>
    <property type="molecule type" value="Genomic_DNA"/>
</dbReference>
<reference evidence="2" key="1">
    <citation type="journal article" date="2014" name="Proc. Natl. Acad. Sci. U.S.A.">
        <title>Extensive sampling of basidiomycete genomes demonstrates inadequacy of the white-rot/brown-rot paradigm for wood decay fungi.</title>
        <authorList>
            <person name="Riley R."/>
            <person name="Salamov A.A."/>
            <person name="Brown D.W."/>
            <person name="Nagy L.G."/>
            <person name="Floudas D."/>
            <person name="Held B.W."/>
            <person name="Levasseur A."/>
            <person name="Lombard V."/>
            <person name="Morin E."/>
            <person name="Otillar R."/>
            <person name="Lindquist E.A."/>
            <person name="Sun H."/>
            <person name="LaButti K.M."/>
            <person name="Schmutz J."/>
            <person name="Jabbour D."/>
            <person name="Luo H."/>
            <person name="Baker S.E."/>
            <person name="Pisabarro A.G."/>
            <person name="Walton J.D."/>
            <person name="Blanchette R.A."/>
            <person name="Henrissat B."/>
            <person name="Martin F."/>
            <person name="Cullen D."/>
            <person name="Hibbett D.S."/>
            <person name="Grigoriev I.V."/>
        </authorList>
    </citation>
    <scope>NUCLEOTIDE SEQUENCE [LARGE SCALE GENOMIC DNA]</scope>
    <source>
        <strain evidence="2">MUCL 33604</strain>
    </source>
</reference>
<dbReference type="SUPFAM" id="SSF52047">
    <property type="entry name" value="RNI-like"/>
    <property type="match status" value="1"/>
</dbReference>
<dbReference type="InterPro" id="IPR032675">
    <property type="entry name" value="LRR_dom_sf"/>
</dbReference>
<keyword evidence="2" id="KW-1185">Reference proteome</keyword>
<dbReference type="OrthoDB" id="3041441at2759"/>
<dbReference type="AlphaFoldDB" id="A0A067P6V3"/>